<reference evidence="2 3" key="1">
    <citation type="journal article" date="2018" name="Mycol. Prog.">
        <title>Coniella lustricola, a new species from submerged detritus.</title>
        <authorList>
            <person name="Raudabaugh D.B."/>
            <person name="Iturriaga T."/>
            <person name="Carver A."/>
            <person name="Mondo S."/>
            <person name="Pangilinan J."/>
            <person name="Lipzen A."/>
            <person name="He G."/>
            <person name="Amirebrahimi M."/>
            <person name="Grigoriev I.V."/>
            <person name="Miller A.N."/>
        </authorList>
    </citation>
    <scope>NUCLEOTIDE SEQUENCE [LARGE SCALE GENOMIC DNA]</scope>
    <source>
        <strain evidence="2 3">B22-T-1</strain>
    </source>
</reference>
<evidence type="ECO:0008006" key="4">
    <source>
        <dbReference type="Google" id="ProtNLM"/>
    </source>
</evidence>
<dbReference type="AlphaFoldDB" id="A0A2T3ABP3"/>
<sequence length="141" mass="15246">MTHCKGSLLRFIALLGQASLSGPSRKTSDWPAAWSGLPRLRQAEANRGVCSGLEGLSVCLPVSLPIYLLSVQMAKMGATHSSSVRPLAGHHGCALAGMMGEAWLLQKAGNGRSKSPLVFCLCFAPVRCYRFLNRTFRHAKY</sequence>
<protein>
    <recommendedName>
        <fullName evidence="4">Secreted protein</fullName>
    </recommendedName>
</protein>
<keyword evidence="1" id="KW-0732">Signal</keyword>
<dbReference type="Proteomes" id="UP000241462">
    <property type="component" value="Unassembled WGS sequence"/>
</dbReference>
<dbReference type="InParanoid" id="A0A2T3ABP3"/>
<evidence type="ECO:0000256" key="1">
    <source>
        <dbReference type="SAM" id="SignalP"/>
    </source>
</evidence>
<proteinExistence type="predicted"/>
<feature type="signal peptide" evidence="1">
    <location>
        <begin position="1"/>
        <end position="18"/>
    </location>
</feature>
<gene>
    <name evidence="2" type="ORF">BD289DRAFT_213161</name>
</gene>
<evidence type="ECO:0000313" key="2">
    <source>
        <dbReference type="EMBL" id="PSR90542.1"/>
    </source>
</evidence>
<organism evidence="2 3">
    <name type="scientific">Coniella lustricola</name>
    <dbReference type="NCBI Taxonomy" id="2025994"/>
    <lineage>
        <taxon>Eukaryota</taxon>
        <taxon>Fungi</taxon>
        <taxon>Dikarya</taxon>
        <taxon>Ascomycota</taxon>
        <taxon>Pezizomycotina</taxon>
        <taxon>Sordariomycetes</taxon>
        <taxon>Sordariomycetidae</taxon>
        <taxon>Diaporthales</taxon>
        <taxon>Schizoparmaceae</taxon>
        <taxon>Coniella</taxon>
    </lineage>
</organism>
<feature type="chain" id="PRO_5015591416" description="Secreted protein" evidence="1">
    <location>
        <begin position="19"/>
        <end position="141"/>
    </location>
</feature>
<keyword evidence="3" id="KW-1185">Reference proteome</keyword>
<dbReference type="EMBL" id="KZ678418">
    <property type="protein sequence ID" value="PSR90542.1"/>
    <property type="molecule type" value="Genomic_DNA"/>
</dbReference>
<accession>A0A2T3ABP3</accession>
<name>A0A2T3ABP3_9PEZI</name>
<evidence type="ECO:0000313" key="3">
    <source>
        <dbReference type="Proteomes" id="UP000241462"/>
    </source>
</evidence>